<comment type="domain">
    <text evidence="1">The PPC domain mediates interactions between AHL proteins.</text>
</comment>
<dbReference type="AlphaFoldDB" id="A0A8T3BQ46"/>
<keyword evidence="5" id="KW-1185">Reference proteome</keyword>
<dbReference type="SUPFAM" id="SSF117856">
    <property type="entry name" value="AF0104/ALDC/Ptd012-like"/>
    <property type="match status" value="1"/>
</dbReference>
<comment type="caution">
    <text evidence="4">The sequence shown here is derived from an EMBL/GenBank/DDBJ whole genome shotgun (WGS) entry which is preliminary data.</text>
</comment>
<evidence type="ECO:0000256" key="2">
    <source>
        <dbReference type="SAM" id="MobiDB-lite"/>
    </source>
</evidence>
<feature type="compositionally biased region" description="Low complexity" evidence="2">
    <location>
        <begin position="52"/>
        <end position="67"/>
    </location>
</feature>
<dbReference type="Gene3D" id="3.30.1330.80">
    <property type="entry name" value="Hypothetical protein, similar to alpha- acetolactate decarboxylase, domain 2"/>
    <property type="match status" value="1"/>
</dbReference>
<evidence type="ECO:0000256" key="1">
    <source>
        <dbReference type="RuleBase" id="RU367031"/>
    </source>
</evidence>
<gene>
    <name evidence="4" type="ORF">KFK09_006640</name>
</gene>
<dbReference type="PANTHER" id="PTHR31500">
    <property type="entry name" value="AT-HOOK MOTIF NUCLEAR-LOCALIZED PROTEIN 9"/>
    <property type="match status" value="1"/>
</dbReference>
<sequence length="224" mass="23066">MERREGMPVSGVAMALEEAGASSQFPQRASAPAPEEPRIETPSHGGGVISSTATAAGMGPAAQPQQPVLAGPSSSEVAIASGSLSAAMPVKKKVGRPRKYAPDGSLLSLNPESISASSQLGEYSAPPVISMKRGRVRKSGFLTKNKQRIDLESLGDMVAYSAGINFTPHVITVASGEDVTMKIISFSQQGPLAVCILSANGVVSNVTLRQPDSSGGTLTYEVSN</sequence>
<keyword evidence="1" id="KW-0238">DNA-binding</keyword>
<dbReference type="PANTHER" id="PTHR31500:SF96">
    <property type="entry name" value="AT-HOOK MOTIF NUCLEAR-LOCALIZED PROTEIN 7"/>
    <property type="match status" value="1"/>
</dbReference>
<feature type="region of interest" description="Disordered" evidence="2">
    <location>
        <begin position="1"/>
        <end position="74"/>
    </location>
</feature>
<name>A0A8T3BQ46_DENNO</name>
<dbReference type="InterPro" id="IPR005175">
    <property type="entry name" value="PPC_dom"/>
</dbReference>
<evidence type="ECO:0000313" key="4">
    <source>
        <dbReference type="EMBL" id="KAI0519198.1"/>
    </source>
</evidence>
<comment type="subcellular location">
    <subcellularLocation>
        <location evidence="1">Nucleus</location>
    </subcellularLocation>
</comment>
<keyword evidence="1" id="KW-0804">Transcription</keyword>
<dbReference type="Pfam" id="PF03479">
    <property type="entry name" value="PCC"/>
    <property type="match status" value="1"/>
</dbReference>
<dbReference type="OrthoDB" id="2014829at2759"/>
<feature type="domain" description="PPC" evidence="3">
    <location>
        <begin position="160"/>
        <end position="224"/>
    </location>
</feature>
<protein>
    <recommendedName>
        <fullName evidence="1">AT-hook motif nuclear-localized protein</fullName>
    </recommendedName>
</protein>
<reference evidence="4" key="1">
    <citation type="journal article" date="2022" name="Front. Genet.">
        <title>Chromosome-Scale Assembly of the Dendrobium nobile Genome Provides Insights Into the Molecular Mechanism of the Biosynthesis of the Medicinal Active Ingredient of Dendrobium.</title>
        <authorList>
            <person name="Xu Q."/>
            <person name="Niu S.-C."/>
            <person name="Li K.-L."/>
            <person name="Zheng P.-J."/>
            <person name="Zhang X.-J."/>
            <person name="Jia Y."/>
            <person name="Liu Y."/>
            <person name="Niu Y.-X."/>
            <person name="Yu L.-H."/>
            <person name="Chen D.-F."/>
            <person name="Zhang G.-Q."/>
        </authorList>
    </citation>
    <scope>NUCLEOTIDE SEQUENCE</scope>
    <source>
        <tissue evidence="4">Leaf</tissue>
    </source>
</reference>
<dbReference type="PROSITE" id="PS51742">
    <property type="entry name" value="PPC"/>
    <property type="match status" value="1"/>
</dbReference>
<keyword evidence="1" id="KW-0805">Transcription regulation</keyword>
<accession>A0A8T3BQ46</accession>
<evidence type="ECO:0000313" key="5">
    <source>
        <dbReference type="Proteomes" id="UP000829196"/>
    </source>
</evidence>
<dbReference type="InterPro" id="IPR039605">
    <property type="entry name" value="AHL"/>
</dbReference>
<dbReference type="Proteomes" id="UP000829196">
    <property type="component" value="Unassembled WGS sequence"/>
</dbReference>
<evidence type="ECO:0000259" key="3">
    <source>
        <dbReference type="PROSITE" id="PS51742"/>
    </source>
</evidence>
<comment type="function">
    <text evidence="1">Transcription factor that specifically binds AT-rich DNA sequences related to the nuclear matrix attachment regions (MARs).</text>
</comment>
<dbReference type="CDD" id="cd11378">
    <property type="entry name" value="DUF296"/>
    <property type="match status" value="1"/>
</dbReference>
<dbReference type="EMBL" id="JAGYWB010000006">
    <property type="protein sequence ID" value="KAI0519198.1"/>
    <property type="molecule type" value="Genomic_DNA"/>
</dbReference>
<keyword evidence="1" id="KW-0539">Nucleus</keyword>
<dbReference type="GO" id="GO:0003680">
    <property type="term" value="F:minor groove of adenine-thymine-rich DNA binding"/>
    <property type="evidence" value="ECO:0007669"/>
    <property type="project" value="UniProtKB-UniRule"/>
</dbReference>
<proteinExistence type="predicted"/>
<dbReference type="GO" id="GO:0005634">
    <property type="term" value="C:nucleus"/>
    <property type="evidence" value="ECO:0007669"/>
    <property type="project" value="UniProtKB-SubCell"/>
</dbReference>
<organism evidence="4 5">
    <name type="scientific">Dendrobium nobile</name>
    <name type="common">Orchid</name>
    <dbReference type="NCBI Taxonomy" id="94219"/>
    <lineage>
        <taxon>Eukaryota</taxon>
        <taxon>Viridiplantae</taxon>
        <taxon>Streptophyta</taxon>
        <taxon>Embryophyta</taxon>
        <taxon>Tracheophyta</taxon>
        <taxon>Spermatophyta</taxon>
        <taxon>Magnoliopsida</taxon>
        <taxon>Liliopsida</taxon>
        <taxon>Asparagales</taxon>
        <taxon>Orchidaceae</taxon>
        <taxon>Epidendroideae</taxon>
        <taxon>Malaxideae</taxon>
        <taxon>Dendrobiinae</taxon>
        <taxon>Dendrobium</taxon>
    </lineage>
</organism>